<keyword evidence="3" id="KW-1185">Reference proteome</keyword>
<dbReference type="AlphaFoldDB" id="A0A328AMJ9"/>
<comment type="caution">
    <text evidence="2">The sequence shown here is derived from an EMBL/GenBank/DDBJ whole genome shotgun (WGS) entry which is preliminary data.</text>
</comment>
<organism evidence="2 3">
    <name type="scientific">Phenylobacterium soli</name>
    <dbReference type="NCBI Taxonomy" id="2170551"/>
    <lineage>
        <taxon>Bacteria</taxon>
        <taxon>Pseudomonadati</taxon>
        <taxon>Pseudomonadota</taxon>
        <taxon>Alphaproteobacteria</taxon>
        <taxon>Caulobacterales</taxon>
        <taxon>Caulobacteraceae</taxon>
        <taxon>Phenylobacterium</taxon>
    </lineage>
</organism>
<dbReference type="Proteomes" id="UP000249254">
    <property type="component" value="Unassembled WGS sequence"/>
</dbReference>
<dbReference type="Gene3D" id="1.10.8.10">
    <property type="entry name" value="DNA helicase RuvA subunit, C-terminal domain"/>
    <property type="match status" value="1"/>
</dbReference>
<feature type="region of interest" description="Disordered" evidence="1">
    <location>
        <begin position="1"/>
        <end position="20"/>
    </location>
</feature>
<protein>
    <recommendedName>
        <fullName evidence="4">Chromosome partitioning protein ParB</fullName>
    </recommendedName>
</protein>
<dbReference type="SUPFAM" id="SSF110849">
    <property type="entry name" value="ParB/Sulfiredoxin"/>
    <property type="match status" value="1"/>
</dbReference>
<evidence type="ECO:0000256" key="1">
    <source>
        <dbReference type="SAM" id="MobiDB-lite"/>
    </source>
</evidence>
<feature type="region of interest" description="Disordered" evidence="1">
    <location>
        <begin position="241"/>
        <end position="393"/>
    </location>
</feature>
<gene>
    <name evidence="2" type="ORF">DJ017_06070</name>
</gene>
<dbReference type="InterPro" id="IPR036086">
    <property type="entry name" value="ParB/Sulfiredoxin_sf"/>
</dbReference>
<evidence type="ECO:0000313" key="2">
    <source>
        <dbReference type="EMBL" id="RAK54118.1"/>
    </source>
</evidence>
<dbReference type="EMBL" id="QFYQ01000001">
    <property type="protein sequence ID" value="RAK54118.1"/>
    <property type="molecule type" value="Genomic_DNA"/>
</dbReference>
<dbReference type="CDD" id="cd16390">
    <property type="entry name" value="ParB_N_Srx_like"/>
    <property type="match status" value="1"/>
</dbReference>
<dbReference type="Pfam" id="PF08857">
    <property type="entry name" value="ParBc_2"/>
    <property type="match status" value="1"/>
</dbReference>
<feature type="compositionally biased region" description="Basic and acidic residues" evidence="1">
    <location>
        <begin position="264"/>
        <end position="285"/>
    </location>
</feature>
<feature type="compositionally biased region" description="Basic residues" evidence="1">
    <location>
        <begin position="380"/>
        <end position="393"/>
    </location>
</feature>
<feature type="compositionally biased region" description="Basic and acidic residues" evidence="1">
    <location>
        <begin position="315"/>
        <end position="324"/>
    </location>
</feature>
<dbReference type="InterPro" id="IPR014956">
    <property type="entry name" value="ParBc_2"/>
</dbReference>
<feature type="compositionally biased region" description="Low complexity" evidence="1">
    <location>
        <begin position="356"/>
        <end position="368"/>
    </location>
</feature>
<accession>A0A328AMJ9</accession>
<feature type="compositionally biased region" description="Basic and acidic residues" evidence="1">
    <location>
        <begin position="344"/>
        <end position="355"/>
    </location>
</feature>
<evidence type="ECO:0000313" key="3">
    <source>
        <dbReference type="Proteomes" id="UP000249254"/>
    </source>
</evidence>
<reference evidence="3" key="1">
    <citation type="submission" date="2018-05" db="EMBL/GenBank/DDBJ databases">
        <authorList>
            <person name="Li X."/>
        </authorList>
    </citation>
    <scope>NUCLEOTIDE SEQUENCE [LARGE SCALE GENOMIC DNA]</scope>
    <source>
        <strain evidence="3">LX32</strain>
    </source>
</reference>
<dbReference type="Gene3D" id="3.90.1530.10">
    <property type="entry name" value="Conserved hypothetical protein from pyrococcus furiosus pfu- 392566-001, ParB domain"/>
    <property type="match status" value="1"/>
</dbReference>
<evidence type="ECO:0008006" key="4">
    <source>
        <dbReference type="Google" id="ProtNLM"/>
    </source>
</evidence>
<name>A0A328AMJ9_9CAUL</name>
<dbReference type="OrthoDB" id="552416at2"/>
<proteinExistence type="predicted"/>
<sequence length="393" mass="43523">MTCARPRESCDRPSDDARRSWPVRRDTRVASAEGPALLRDVLIADLYPTQFAVGFREVAHKRWRYRQASPAERAALISGRAVPVVRGPGGRTFVLDRHHWLCALQAEGVASAPTFTVGDLSASGPDRFWRTLQDRGWCRLYDAEGRRRSHEDMPQSLSALQDDPFRSLASALRRRGGFDKIDVPFSEFHWADGLRRSLDPELLAQDFEAALERGLLLASCWASSAPEANLRDRWLEKGRAGAIDQTGRDQGEAEDDQVGGDEQGQDHHPRVRAGAEEKHAQAEGEDRADDQPVPGQATVKAPQLNLGRSHSRQGKRPDPDDPRQRQAAGPMMIEHGQASQTGDSDPKRAPDELCLARRGQGQRANGARGQEDAGEGDGGKRRRQERRHKGQAA</sequence>